<dbReference type="EMBL" id="AUZX01008684">
    <property type="protein sequence ID" value="EQD54823.1"/>
    <property type="molecule type" value="Genomic_DNA"/>
</dbReference>
<reference evidence="1" key="2">
    <citation type="journal article" date="2014" name="ISME J.">
        <title>Microbial stratification in low pH oxic and suboxic macroscopic growths along an acid mine drainage.</title>
        <authorList>
            <person name="Mendez-Garcia C."/>
            <person name="Mesa V."/>
            <person name="Sprenger R.R."/>
            <person name="Richter M."/>
            <person name="Diez M.S."/>
            <person name="Solano J."/>
            <person name="Bargiela R."/>
            <person name="Golyshina O.V."/>
            <person name="Manteca A."/>
            <person name="Ramos J.L."/>
            <person name="Gallego J.R."/>
            <person name="Llorente I."/>
            <person name="Martins Dos Santos V.A."/>
            <person name="Jensen O.N."/>
            <person name="Pelaez A.I."/>
            <person name="Sanchez J."/>
            <person name="Ferrer M."/>
        </authorList>
    </citation>
    <scope>NUCLEOTIDE SEQUENCE</scope>
</reference>
<feature type="non-terminal residue" evidence="1">
    <location>
        <position position="1"/>
    </location>
</feature>
<protein>
    <submittedName>
        <fullName evidence="1">Uncharacterized protein</fullName>
    </submittedName>
</protein>
<dbReference type="AlphaFoldDB" id="T1ADW4"/>
<accession>T1ADW4</accession>
<evidence type="ECO:0000313" key="1">
    <source>
        <dbReference type="EMBL" id="EQD54823.1"/>
    </source>
</evidence>
<reference evidence="1" key="1">
    <citation type="submission" date="2013-08" db="EMBL/GenBank/DDBJ databases">
        <authorList>
            <person name="Mendez C."/>
            <person name="Richter M."/>
            <person name="Ferrer M."/>
            <person name="Sanchez J."/>
        </authorList>
    </citation>
    <scope>NUCLEOTIDE SEQUENCE</scope>
</reference>
<gene>
    <name evidence="1" type="ORF">B1A_12030</name>
</gene>
<name>T1ADW4_9ZZZZ</name>
<proteinExistence type="predicted"/>
<comment type="caution">
    <text evidence="1">The sequence shown here is derived from an EMBL/GenBank/DDBJ whole genome shotgun (WGS) entry which is preliminary data.</text>
</comment>
<organism evidence="1">
    <name type="scientific">mine drainage metagenome</name>
    <dbReference type="NCBI Taxonomy" id="410659"/>
    <lineage>
        <taxon>unclassified sequences</taxon>
        <taxon>metagenomes</taxon>
        <taxon>ecological metagenomes</taxon>
    </lineage>
</organism>
<sequence length="31" mass="3558">AWPLHKMAALLEVLVELDRTVKRAGFIEHTL</sequence>